<reference evidence="2 3" key="1">
    <citation type="submission" date="2022-04" db="EMBL/GenBank/DDBJ databases">
        <title>Gracilibacillus sp. isolated from saltern.</title>
        <authorList>
            <person name="Won M."/>
            <person name="Lee C.-M."/>
            <person name="Woen H.-Y."/>
            <person name="Kwon S.-W."/>
        </authorList>
    </citation>
    <scope>NUCLEOTIDE SEQUENCE [LARGE SCALE GENOMIC DNA]</scope>
    <source>
        <strain evidence="2 3">SSPM10-3</strain>
    </source>
</reference>
<organism evidence="2 3">
    <name type="scientific">Gracilibacillus salinarum</name>
    <dbReference type="NCBI Taxonomy" id="2932255"/>
    <lineage>
        <taxon>Bacteria</taxon>
        <taxon>Bacillati</taxon>
        <taxon>Bacillota</taxon>
        <taxon>Bacilli</taxon>
        <taxon>Bacillales</taxon>
        <taxon>Bacillaceae</taxon>
        <taxon>Gracilibacillus</taxon>
    </lineage>
</organism>
<dbReference type="InterPro" id="IPR016181">
    <property type="entry name" value="Acyl_CoA_acyltransferase"/>
</dbReference>
<evidence type="ECO:0000313" key="2">
    <source>
        <dbReference type="EMBL" id="UOQ87168.1"/>
    </source>
</evidence>
<proteinExistence type="predicted"/>
<name>A0ABY4GSQ2_9BACI</name>
<dbReference type="SUPFAM" id="SSF55729">
    <property type="entry name" value="Acyl-CoA N-acyltransferases (Nat)"/>
    <property type="match status" value="1"/>
</dbReference>
<dbReference type="CDD" id="cd04301">
    <property type="entry name" value="NAT_SF"/>
    <property type="match status" value="1"/>
</dbReference>
<dbReference type="Proteomes" id="UP000831537">
    <property type="component" value="Chromosome"/>
</dbReference>
<dbReference type="PROSITE" id="PS51186">
    <property type="entry name" value="GNAT"/>
    <property type="match status" value="1"/>
</dbReference>
<dbReference type="Gene3D" id="3.40.630.30">
    <property type="match status" value="1"/>
</dbReference>
<gene>
    <name evidence="2" type="ORF">MUN87_09915</name>
</gene>
<sequence>MEIKLEKAVVDDANSIFPIQREAFLPLLEKYKDYHTNPAAESIDRVIKRISDPSGGFFKIVADNELVGAICVTSKDNLQYWISPMFILPAFQGRGIAQKSITLVEQLFTKARTWELATILEEKRNGHLYEKMGYQKTGIIRKLNEQTTLIYYRKKTY</sequence>
<evidence type="ECO:0000313" key="3">
    <source>
        <dbReference type="Proteomes" id="UP000831537"/>
    </source>
</evidence>
<dbReference type="RefSeq" id="WP_244747609.1">
    <property type="nucleotide sequence ID" value="NZ_CP095071.1"/>
</dbReference>
<evidence type="ECO:0000259" key="1">
    <source>
        <dbReference type="PROSITE" id="PS51186"/>
    </source>
</evidence>
<protein>
    <submittedName>
        <fullName evidence="2">GNAT family N-acetyltransferase</fullName>
    </submittedName>
</protein>
<dbReference type="Pfam" id="PF00583">
    <property type="entry name" value="Acetyltransf_1"/>
    <property type="match status" value="1"/>
</dbReference>
<accession>A0ABY4GSQ2</accession>
<keyword evidence="3" id="KW-1185">Reference proteome</keyword>
<feature type="domain" description="N-acetyltransferase" evidence="1">
    <location>
        <begin position="3"/>
        <end position="157"/>
    </location>
</feature>
<dbReference type="InterPro" id="IPR000182">
    <property type="entry name" value="GNAT_dom"/>
</dbReference>
<dbReference type="EMBL" id="CP095071">
    <property type="protein sequence ID" value="UOQ87168.1"/>
    <property type="molecule type" value="Genomic_DNA"/>
</dbReference>